<organism evidence="2 3">
    <name type="scientific">Inmirania thermothiophila</name>
    <dbReference type="NCBI Taxonomy" id="1750597"/>
    <lineage>
        <taxon>Bacteria</taxon>
        <taxon>Pseudomonadati</taxon>
        <taxon>Pseudomonadota</taxon>
        <taxon>Gammaproteobacteria</taxon>
        <taxon>Chromatiales</taxon>
        <taxon>Ectothiorhodospiraceae</taxon>
        <taxon>Inmirania</taxon>
    </lineage>
</organism>
<keyword evidence="3" id="KW-1185">Reference proteome</keyword>
<dbReference type="Proteomes" id="UP000276634">
    <property type="component" value="Unassembled WGS sequence"/>
</dbReference>
<dbReference type="InterPro" id="IPR036866">
    <property type="entry name" value="RibonucZ/Hydroxyglut_hydro"/>
</dbReference>
<dbReference type="SUPFAM" id="SSF56281">
    <property type="entry name" value="Metallo-hydrolase/oxidoreductase"/>
    <property type="match status" value="1"/>
</dbReference>
<dbReference type="InterPro" id="IPR001279">
    <property type="entry name" value="Metallo-B-lactamas"/>
</dbReference>
<evidence type="ECO:0000313" key="2">
    <source>
        <dbReference type="EMBL" id="ROR35195.1"/>
    </source>
</evidence>
<evidence type="ECO:0000313" key="3">
    <source>
        <dbReference type="Proteomes" id="UP000276634"/>
    </source>
</evidence>
<proteinExistence type="predicted"/>
<protein>
    <submittedName>
        <fullName evidence="2">Glyoxylase-like metal-dependent hydrolase (Beta-lactamase superfamily II)</fullName>
    </submittedName>
</protein>
<dbReference type="Pfam" id="PF21221">
    <property type="entry name" value="B_lactamase-like_C"/>
    <property type="match status" value="1"/>
</dbReference>
<dbReference type="GO" id="GO:0016787">
    <property type="term" value="F:hydrolase activity"/>
    <property type="evidence" value="ECO:0007669"/>
    <property type="project" value="UniProtKB-KW"/>
</dbReference>
<dbReference type="RefSeq" id="WP_211331882.1">
    <property type="nucleotide sequence ID" value="NZ_RJVI01000001.1"/>
</dbReference>
<dbReference type="Gene3D" id="3.60.15.10">
    <property type="entry name" value="Ribonuclease Z/Hydroxyacylglutathione hydrolase-like"/>
    <property type="match status" value="1"/>
</dbReference>
<accession>A0A3N1Y8T0</accession>
<dbReference type="PANTHER" id="PTHR23131:SF4">
    <property type="entry name" value="METALLO-BETA-LACTAMASE SUPERFAMILY POTEIN"/>
    <property type="match status" value="1"/>
</dbReference>
<evidence type="ECO:0000259" key="1">
    <source>
        <dbReference type="SMART" id="SM00849"/>
    </source>
</evidence>
<dbReference type="PANTHER" id="PTHR23131">
    <property type="entry name" value="ENDORIBONUCLEASE LACTB2"/>
    <property type="match status" value="1"/>
</dbReference>
<dbReference type="Gene3D" id="1.10.10.10">
    <property type="entry name" value="Winged helix-like DNA-binding domain superfamily/Winged helix DNA-binding domain"/>
    <property type="match status" value="1"/>
</dbReference>
<feature type="domain" description="Metallo-beta-lactamase" evidence="1">
    <location>
        <begin position="50"/>
        <end position="263"/>
    </location>
</feature>
<dbReference type="AlphaFoldDB" id="A0A3N1Y8T0"/>
<dbReference type="InterPro" id="IPR050662">
    <property type="entry name" value="Sec-metab_biosynth-thioest"/>
</dbReference>
<reference evidence="2 3" key="1">
    <citation type="submission" date="2018-11" db="EMBL/GenBank/DDBJ databases">
        <title>Genomic Encyclopedia of Type Strains, Phase IV (KMG-IV): sequencing the most valuable type-strain genomes for metagenomic binning, comparative biology and taxonomic classification.</title>
        <authorList>
            <person name="Goeker M."/>
        </authorList>
    </citation>
    <scope>NUCLEOTIDE SEQUENCE [LARGE SCALE GENOMIC DNA]</scope>
    <source>
        <strain evidence="2 3">DSM 100275</strain>
    </source>
</reference>
<comment type="caution">
    <text evidence="2">The sequence shown here is derived from an EMBL/GenBank/DDBJ whole genome shotgun (WGS) entry which is preliminary data.</text>
</comment>
<sequence>MPETNEAAARPLPAGVAAYPFAGPPAPGETVEVAPGVRWVRMPLPFALDHVNLWLLEDGDGWAVVDTGYTRDEVRTLWAAVLGRLGTPTRLLVTHGHPDHVGMAWWLQEQTGAGLWMSDAEFLHAHLCARDLAAADVEARCRFFRRHGLANGRLRAIAARGNHYRRGVPAVPETYHRLADGDTLEIGGRRWRVMITHGHSPEHAVLHCGELGVLISGDQVLPRITTNVSVWHPEPEADPIRRYLDSLERLRALPADTLVLPSHGRPFRGLHGRIDALVEHHRRRLAEVLAACRAPCTAADIVPVIFRRELDVHQLSFAMGEAIAHLNHLAAQGRLERRIDDDGVIRFAAAG</sequence>
<name>A0A3N1Y8T0_9GAMM</name>
<keyword evidence="2" id="KW-0378">Hydrolase</keyword>
<dbReference type="InterPro" id="IPR036388">
    <property type="entry name" value="WH-like_DNA-bd_sf"/>
</dbReference>
<dbReference type="Pfam" id="PF00753">
    <property type="entry name" value="Lactamase_B"/>
    <property type="match status" value="1"/>
</dbReference>
<dbReference type="EMBL" id="RJVI01000001">
    <property type="protein sequence ID" value="ROR35195.1"/>
    <property type="molecule type" value="Genomic_DNA"/>
</dbReference>
<dbReference type="SMART" id="SM00849">
    <property type="entry name" value="Lactamase_B"/>
    <property type="match status" value="1"/>
</dbReference>
<gene>
    <name evidence="2" type="ORF">EDC57_1112</name>
</gene>
<dbReference type="InterPro" id="IPR048933">
    <property type="entry name" value="B_lactamase-like_C"/>
</dbReference>